<dbReference type="InterPro" id="IPR011114">
    <property type="entry name" value="RuvA_C"/>
</dbReference>
<dbReference type="Proteomes" id="UP001150924">
    <property type="component" value="Unassembled WGS sequence"/>
</dbReference>
<gene>
    <name evidence="6" type="primary">ruvA</name>
    <name evidence="8" type="ORF">OV079_18305</name>
</gene>
<evidence type="ECO:0000256" key="2">
    <source>
        <dbReference type="ARBA" id="ARBA00022763"/>
    </source>
</evidence>
<name>A0A9X3IWK5_9BACT</name>
<evidence type="ECO:0000313" key="8">
    <source>
        <dbReference type="EMBL" id="MCY1007467.1"/>
    </source>
</evidence>
<dbReference type="InterPro" id="IPR010994">
    <property type="entry name" value="RuvA_2-like"/>
</dbReference>
<dbReference type="NCBIfam" id="TIGR00084">
    <property type="entry name" value="ruvA"/>
    <property type="match status" value="1"/>
</dbReference>
<protein>
    <recommendedName>
        <fullName evidence="6">Holliday junction branch migration complex subunit RuvA</fullName>
    </recommendedName>
</protein>
<feature type="domain" description="Helix-hairpin-helix DNA-binding motif class 1" evidence="7">
    <location>
        <begin position="110"/>
        <end position="129"/>
    </location>
</feature>
<keyword evidence="4 6" id="KW-0233">DNA recombination</keyword>
<feature type="domain" description="Helix-hairpin-helix DNA-binding motif class 1" evidence="7">
    <location>
        <begin position="75"/>
        <end position="94"/>
    </location>
</feature>
<comment type="caution">
    <text evidence="6">Lacks conserved residue(s) required for the propagation of feature annotation.</text>
</comment>
<dbReference type="CDD" id="cd14332">
    <property type="entry name" value="UBA_RuvA_C"/>
    <property type="match status" value="1"/>
</dbReference>
<comment type="function">
    <text evidence="6">The RuvA-RuvB-RuvC complex processes Holliday junction (HJ) DNA during genetic recombination and DNA repair, while the RuvA-RuvB complex plays an important role in the rescue of blocked DNA replication forks via replication fork reversal (RFR). RuvA specifically binds to HJ cruciform DNA, conferring on it an open structure. The RuvB hexamer acts as an ATP-dependent pump, pulling dsDNA into and through the RuvAB complex. HJ branch migration allows RuvC to scan DNA until it finds its consensus sequence, where it cleaves and resolves the cruciform DNA.</text>
</comment>
<keyword evidence="8" id="KW-0547">Nucleotide-binding</keyword>
<keyword evidence="8" id="KW-0067">ATP-binding</keyword>
<keyword evidence="2 6" id="KW-0227">DNA damage</keyword>
<dbReference type="Gene3D" id="1.10.150.20">
    <property type="entry name" value="5' to 3' exonuclease, C-terminal subdomain"/>
    <property type="match status" value="1"/>
</dbReference>
<keyword evidence="9" id="KW-1185">Reference proteome</keyword>
<dbReference type="AlphaFoldDB" id="A0A9X3IWK5"/>
<dbReference type="SMART" id="SM00278">
    <property type="entry name" value="HhH1"/>
    <property type="match status" value="2"/>
</dbReference>
<organism evidence="8 9">
    <name type="scientific">Nannocystis pusilla</name>
    <dbReference type="NCBI Taxonomy" id="889268"/>
    <lineage>
        <taxon>Bacteria</taxon>
        <taxon>Pseudomonadati</taxon>
        <taxon>Myxococcota</taxon>
        <taxon>Polyangia</taxon>
        <taxon>Nannocystales</taxon>
        <taxon>Nannocystaceae</taxon>
        <taxon>Nannocystis</taxon>
    </lineage>
</organism>
<evidence type="ECO:0000313" key="9">
    <source>
        <dbReference type="Proteomes" id="UP001150924"/>
    </source>
</evidence>
<dbReference type="Pfam" id="PF14520">
    <property type="entry name" value="HHH_5"/>
    <property type="match status" value="1"/>
</dbReference>
<evidence type="ECO:0000256" key="5">
    <source>
        <dbReference type="ARBA" id="ARBA00023204"/>
    </source>
</evidence>
<dbReference type="Pfam" id="PF01330">
    <property type="entry name" value="RuvA_N"/>
    <property type="match status" value="1"/>
</dbReference>
<keyword evidence="5 6" id="KW-0234">DNA repair</keyword>
<dbReference type="GO" id="GO:0000400">
    <property type="term" value="F:four-way junction DNA binding"/>
    <property type="evidence" value="ECO:0007669"/>
    <property type="project" value="UniProtKB-UniRule"/>
</dbReference>
<comment type="subcellular location">
    <subcellularLocation>
        <location evidence="6">Cytoplasm</location>
    </subcellularLocation>
</comment>
<dbReference type="InterPro" id="IPR003583">
    <property type="entry name" value="Hlx-hairpin-Hlx_DNA-bd_motif"/>
</dbReference>
<dbReference type="SUPFAM" id="SSF50249">
    <property type="entry name" value="Nucleic acid-binding proteins"/>
    <property type="match status" value="1"/>
</dbReference>
<dbReference type="EMBL" id="JAPNKE010000002">
    <property type="protein sequence ID" value="MCY1007467.1"/>
    <property type="molecule type" value="Genomic_DNA"/>
</dbReference>
<dbReference type="HAMAP" id="MF_00031">
    <property type="entry name" value="DNA_HJ_migration_RuvA"/>
    <property type="match status" value="1"/>
</dbReference>
<dbReference type="Gene3D" id="2.40.50.140">
    <property type="entry name" value="Nucleic acid-binding proteins"/>
    <property type="match status" value="1"/>
</dbReference>
<dbReference type="GO" id="GO:0009379">
    <property type="term" value="C:Holliday junction helicase complex"/>
    <property type="evidence" value="ECO:0007669"/>
    <property type="project" value="InterPro"/>
</dbReference>
<dbReference type="GO" id="GO:0006281">
    <property type="term" value="P:DNA repair"/>
    <property type="evidence" value="ECO:0007669"/>
    <property type="project" value="UniProtKB-UniRule"/>
</dbReference>
<dbReference type="GO" id="GO:0009378">
    <property type="term" value="F:four-way junction helicase activity"/>
    <property type="evidence" value="ECO:0007669"/>
    <property type="project" value="InterPro"/>
</dbReference>
<dbReference type="RefSeq" id="WP_267770092.1">
    <property type="nucleotide sequence ID" value="NZ_JAPNKE010000002.1"/>
</dbReference>
<evidence type="ECO:0000256" key="4">
    <source>
        <dbReference type="ARBA" id="ARBA00023172"/>
    </source>
</evidence>
<keyword evidence="3 6" id="KW-0238">DNA-binding</keyword>
<evidence type="ECO:0000256" key="6">
    <source>
        <dbReference type="HAMAP-Rule" id="MF_00031"/>
    </source>
</evidence>
<evidence type="ECO:0000256" key="1">
    <source>
        <dbReference type="ARBA" id="ARBA00022490"/>
    </source>
</evidence>
<comment type="similarity">
    <text evidence="6">Belongs to the RuvA family.</text>
</comment>
<accession>A0A9X3IWK5</accession>
<keyword evidence="8" id="KW-0378">Hydrolase</keyword>
<comment type="domain">
    <text evidence="6">Has three domains with a flexible linker between the domains II and III and assumes an 'L' shape. Domain III is highly mobile and contacts RuvB.</text>
</comment>
<proteinExistence type="inferred from homology"/>
<dbReference type="InterPro" id="IPR012340">
    <property type="entry name" value="NA-bd_OB-fold"/>
</dbReference>
<dbReference type="GO" id="GO:0048476">
    <property type="term" value="C:Holliday junction resolvase complex"/>
    <property type="evidence" value="ECO:0007669"/>
    <property type="project" value="UniProtKB-UniRule"/>
</dbReference>
<dbReference type="GO" id="GO:0006310">
    <property type="term" value="P:DNA recombination"/>
    <property type="evidence" value="ECO:0007669"/>
    <property type="project" value="UniProtKB-UniRule"/>
</dbReference>
<comment type="subunit">
    <text evidence="6">Homotetramer. Forms an RuvA(8)-RuvB(12)-Holliday junction (HJ) complex. HJ DNA is sandwiched between 2 RuvA tetramers; dsDNA enters through RuvA and exits via RuvB. An RuvB hexamer assembles on each DNA strand where it exits the tetramer. Each RuvB hexamer is contacted by two RuvA subunits (via domain III) on 2 adjacent RuvB subunits; this complex drives branch migration. In the full resolvosome a probable DNA-RuvA(4)-RuvB(12)-RuvC(2) complex forms which resolves the HJ.</text>
</comment>
<dbReference type="InterPro" id="IPR000085">
    <property type="entry name" value="RuvA"/>
</dbReference>
<evidence type="ECO:0000256" key="3">
    <source>
        <dbReference type="ARBA" id="ARBA00023125"/>
    </source>
</evidence>
<keyword evidence="8" id="KW-0347">Helicase</keyword>
<feature type="region of interest" description="Domain III" evidence="6">
    <location>
        <begin position="153"/>
        <end position="209"/>
    </location>
</feature>
<sequence length="209" mass="22340">MIGWLSGIVVHRDARQGVVVLNVGGVGYELRVSLQTLAAVGDPDEHCALWVHTHAREDALLLFGFATQAEKQLFLLLTGVPKVGPKHAMAVLGGFPLAELVDHLTQGREVMLTKIPGIGKKTAEQILLSIADKVASFATELEGSPRGPTPAKAEPEPPAIVEEAKQVLVDLGWRVKEVEVALAKLTAGGPVTASLDDLVRRTLAQLMER</sequence>
<reference evidence="8" key="1">
    <citation type="submission" date="2022-11" db="EMBL/GenBank/DDBJ databases">
        <title>Minimal conservation of predation-associated metabolite biosynthetic gene clusters underscores biosynthetic potential of Myxococcota including descriptions for ten novel species: Archangium lansinium sp. nov., Myxococcus landrumus sp. nov., Nannocystis bai.</title>
        <authorList>
            <person name="Ahearne A."/>
            <person name="Stevens C."/>
            <person name="Phillips K."/>
        </authorList>
    </citation>
    <scope>NUCLEOTIDE SEQUENCE</scope>
    <source>
        <strain evidence="8">Na p29</strain>
    </source>
</reference>
<dbReference type="InterPro" id="IPR013849">
    <property type="entry name" value="DNA_helicase_Holl-junc_RuvA_I"/>
</dbReference>
<dbReference type="SUPFAM" id="SSF47781">
    <property type="entry name" value="RuvA domain 2-like"/>
    <property type="match status" value="1"/>
</dbReference>
<comment type="caution">
    <text evidence="8">The sequence shown here is derived from an EMBL/GenBank/DDBJ whole genome shotgun (WGS) entry which is preliminary data.</text>
</comment>
<dbReference type="GO" id="GO:0005524">
    <property type="term" value="F:ATP binding"/>
    <property type="evidence" value="ECO:0007669"/>
    <property type="project" value="InterPro"/>
</dbReference>
<evidence type="ECO:0000259" key="7">
    <source>
        <dbReference type="SMART" id="SM00278"/>
    </source>
</evidence>
<keyword evidence="1 6" id="KW-0963">Cytoplasm</keyword>
<dbReference type="GO" id="GO:0005737">
    <property type="term" value="C:cytoplasm"/>
    <property type="evidence" value="ECO:0007669"/>
    <property type="project" value="UniProtKB-SubCell"/>
</dbReference>